<evidence type="ECO:0008006" key="4">
    <source>
        <dbReference type="Google" id="ProtNLM"/>
    </source>
</evidence>
<keyword evidence="3" id="KW-1185">Reference proteome</keyword>
<evidence type="ECO:0000313" key="2">
    <source>
        <dbReference type="EMBL" id="GEP24673.1"/>
    </source>
</evidence>
<evidence type="ECO:0000313" key="3">
    <source>
        <dbReference type="Proteomes" id="UP000321409"/>
    </source>
</evidence>
<name>A0ABQ0XF38_9LACO</name>
<dbReference type="EMBL" id="BKAB01000045">
    <property type="protein sequence ID" value="GEP24673.1"/>
    <property type="molecule type" value="Genomic_DNA"/>
</dbReference>
<reference evidence="2 3" key="1">
    <citation type="submission" date="2019-07" db="EMBL/GenBank/DDBJ databases">
        <title>Whole genome shotgun sequence of Lactobacillus diolivorans NBRC 107869.</title>
        <authorList>
            <person name="Hosoyama A."/>
            <person name="Uohara A."/>
            <person name="Ohji S."/>
            <person name="Ichikawa N."/>
        </authorList>
    </citation>
    <scope>NUCLEOTIDE SEQUENCE [LARGE SCALE GENOMIC DNA]</scope>
    <source>
        <strain evidence="2 3">NBRC 107869</strain>
    </source>
</reference>
<keyword evidence="1" id="KW-0812">Transmembrane</keyword>
<dbReference type="RefSeq" id="WP_169788443.1">
    <property type="nucleotide sequence ID" value="NZ_BKAB01000045.1"/>
</dbReference>
<proteinExistence type="predicted"/>
<protein>
    <recommendedName>
        <fullName evidence="4">PEP-CTERM protein-sorting domain-containing protein</fullName>
    </recommendedName>
</protein>
<organism evidence="2 3">
    <name type="scientific">Lentilactobacillus diolivorans</name>
    <dbReference type="NCBI Taxonomy" id="179838"/>
    <lineage>
        <taxon>Bacteria</taxon>
        <taxon>Bacillati</taxon>
        <taxon>Bacillota</taxon>
        <taxon>Bacilli</taxon>
        <taxon>Lactobacillales</taxon>
        <taxon>Lactobacillaceae</taxon>
        <taxon>Lentilactobacillus</taxon>
    </lineage>
</organism>
<keyword evidence="1" id="KW-0472">Membrane</keyword>
<comment type="caution">
    <text evidence="2">The sequence shown here is derived from an EMBL/GenBank/DDBJ whole genome shotgun (WGS) entry which is preliminary data.</text>
</comment>
<sequence>MDNFNFFVGIHGLHSVRFLHFIFREEPMIGIGIVVAIVLYVIYRRMNK</sequence>
<accession>A0ABQ0XF38</accession>
<feature type="transmembrane region" description="Helical" evidence="1">
    <location>
        <begin position="27"/>
        <end position="43"/>
    </location>
</feature>
<evidence type="ECO:0000256" key="1">
    <source>
        <dbReference type="SAM" id="Phobius"/>
    </source>
</evidence>
<keyword evidence="1" id="KW-1133">Transmembrane helix</keyword>
<dbReference type="Proteomes" id="UP000321409">
    <property type="component" value="Unassembled WGS sequence"/>
</dbReference>
<gene>
    <name evidence="2" type="ORF">LDI01_22660</name>
</gene>